<dbReference type="InterPro" id="IPR010496">
    <property type="entry name" value="AL/BT2_dom"/>
</dbReference>
<evidence type="ECO:0000313" key="4">
    <source>
        <dbReference type="Proteomes" id="UP001595814"/>
    </source>
</evidence>
<keyword evidence="1" id="KW-0732">Signal</keyword>
<dbReference type="Gene3D" id="2.60.120.560">
    <property type="entry name" value="Exo-inulinase, domain 1"/>
    <property type="match status" value="1"/>
</dbReference>
<keyword evidence="4" id="KW-1185">Reference proteome</keyword>
<evidence type="ECO:0000313" key="3">
    <source>
        <dbReference type="EMBL" id="MFC4096951.1"/>
    </source>
</evidence>
<protein>
    <submittedName>
        <fullName evidence="3">DUF1080 domain-containing protein</fullName>
    </submittedName>
</protein>
<gene>
    <name evidence="3" type="ORF">ACFOUT_13765</name>
</gene>
<feature type="signal peptide" evidence="1">
    <location>
        <begin position="1"/>
        <end position="25"/>
    </location>
</feature>
<evidence type="ECO:0000259" key="2">
    <source>
        <dbReference type="Pfam" id="PF06439"/>
    </source>
</evidence>
<dbReference type="Pfam" id="PF06439">
    <property type="entry name" value="3keto-disac_hyd"/>
    <property type="match status" value="1"/>
</dbReference>
<comment type="caution">
    <text evidence="3">The sequence shown here is derived from an EMBL/GenBank/DDBJ whole genome shotgun (WGS) entry which is preliminary data.</text>
</comment>
<feature type="chain" id="PRO_5046398769" evidence="1">
    <location>
        <begin position="26"/>
        <end position="313"/>
    </location>
</feature>
<dbReference type="Proteomes" id="UP001595814">
    <property type="component" value="Unassembled WGS sequence"/>
</dbReference>
<reference evidence="4" key="1">
    <citation type="journal article" date="2019" name="Int. J. Syst. Evol. Microbiol.">
        <title>The Global Catalogue of Microorganisms (GCM) 10K type strain sequencing project: providing services to taxonomists for standard genome sequencing and annotation.</title>
        <authorList>
            <consortium name="The Broad Institute Genomics Platform"/>
            <consortium name="The Broad Institute Genome Sequencing Center for Infectious Disease"/>
            <person name="Wu L."/>
            <person name="Ma J."/>
        </authorList>
    </citation>
    <scope>NUCLEOTIDE SEQUENCE [LARGE SCALE GENOMIC DNA]</scope>
    <source>
        <strain evidence="4">CECT 7477</strain>
    </source>
</reference>
<evidence type="ECO:0000256" key="1">
    <source>
        <dbReference type="SAM" id="SignalP"/>
    </source>
</evidence>
<proteinExistence type="predicted"/>
<dbReference type="RefSeq" id="WP_192461679.1">
    <property type="nucleotide sequence ID" value="NZ_JACYFJ010000002.1"/>
</dbReference>
<organism evidence="3 4">
    <name type="scientific">Euzebyella saccharophila</name>
    <dbReference type="NCBI Taxonomy" id="679664"/>
    <lineage>
        <taxon>Bacteria</taxon>
        <taxon>Pseudomonadati</taxon>
        <taxon>Bacteroidota</taxon>
        <taxon>Flavobacteriia</taxon>
        <taxon>Flavobacteriales</taxon>
        <taxon>Flavobacteriaceae</taxon>
        <taxon>Euzebyella</taxon>
    </lineage>
</organism>
<name>A0ABV8JTI6_9FLAO</name>
<dbReference type="EMBL" id="JBHSAW010000010">
    <property type="protein sequence ID" value="MFC4096951.1"/>
    <property type="molecule type" value="Genomic_DNA"/>
</dbReference>
<accession>A0ABV8JTI6</accession>
<sequence>MKRTTSLLNLLLFIFLVGFPSTTHAQDAKFFEGKWDMTIQMDGKEAPSWLEIKHSGVQTLVGRFVYASGSARPISEIVVENGSFSFTIPPQWEQDLGDITIKGTKEGEGLKGTLSFENGKTHEFTADRAPKLAYTEKVKWGKTKDLFNGKNLDGWKAMGENQWVVENGILKSPKSGANLVSEEKFNDFKIHVEFKVPEGSNSGIYLRGRYEVQITDDYGSDPSNVLFGGVYGFLTPNEMAANPATEWQTYDITLIGRRVTIVANGKTIISEQNIPGITGGALDSKEGEPGPFYIQGDHGPISFRKFTVTPRVN</sequence>
<feature type="domain" description="3-keto-alpha-glucoside-1,2-lyase/3-keto-2-hydroxy-glucal hydratase" evidence="2">
    <location>
        <begin position="143"/>
        <end position="308"/>
    </location>
</feature>